<proteinExistence type="predicted"/>
<feature type="transmembrane region" description="Helical" evidence="1">
    <location>
        <begin position="597"/>
        <end position="617"/>
    </location>
</feature>
<evidence type="ECO:0000313" key="2">
    <source>
        <dbReference type="EMBL" id="GGX88341.1"/>
    </source>
</evidence>
<dbReference type="EMBL" id="BMXS01000005">
    <property type="protein sequence ID" value="GGX88341.1"/>
    <property type="molecule type" value="Genomic_DNA"/>
</dbReference>
<accession>A0ABQ2YPQ1</accession>
<keyword evidence="1" id="KW-1133">Transmembrane helix</keyword>
<feature type="transmembrane region" description="Helical" evidence="1">
    <location>
        <begin position="684"/>
        <end position="706"/>
    </location>
</feature>
<gene>
    <name evidence="2" type="ORF">GCM10007160_14750</name>
</gene>
<name>A0ABQ2YPQ1_9GAMM</name>
<comment type="caution">
    <text evidence="2">The sequence shown here is derived from an EMBL/GenBank/DDBJ whole genome shotgun (WGS) entry which is preliminary data.</text>
</comment>
<evidence type="ECO:0000256" key="1">
    <source>
        <dbReference type="SAM" id="Phobius"/>
    </source>
</evidence>
<feature type="transmembrane region" description="Helical" evidence="1">
    <location>
        <begin position="638"/>
        <end position="658"/>
    </location>
</feature>
<keyword evidence="1" id="KW-0812">Transmembrane</keyword>
<protein>
    <submittedName>
        <fullName evidence="2">Uncharacterized protein</fullName>
    </submittedName>
</protein>
<keyword evidence="1" id="KW-0472">Membrane</keyword>
<dbReference type="Proteomes" id="UP000653056">
    <property type="component" value="Unassembled WGS sequence"/>
</dbReference>
<organism evidence="2 3">
    <name type="scientific">Litchfieldella qijiaojingensis</name>
    <dbReference type="NCBI Taxonomy" id="980347"/>
    <lineage>
        <taxon>Bacteria</taxon>
        <taxon>Pseudomonadati</taxon>
        <taxon>Pseudomonadota</taxon>
        <taxon>Gammaproteobacteria</taxon>
        <taxon>Oceanospirillales</taxon>
        <taxon>Halomonadaceae</taxon>
        <taxon>Litchfieldella</taxon>
    </lineage>
</organism>
<reference evidence="3" key="1">
    <citation type="journal article" date="2019" name="Int. J. Syst. Evol. Microbiol.">
        <title>The Global Catalogue of Microorganisms (GCM) 10K type strain sequencing project: providing services to taxonomists for standard genome sequencing and annotation.</title>
        <authorList>
            <consortium name="The Broad Institute Genomics Platform"/>
            <consortium name="The Broad Institute Genome Sequencing Center for Infectious Disease"/>
            <person name="Wu L."/>
            <person name="Ma J."/>
        </authorList>
    </citation>
    <scope>NUCLEOTIDE SEQUENCE [LARGE SCALE GENOMIC DNA]</scope>
    <source>
        <strain evidence="3">KCTC 22228</strain>
    </source>
</reference>
<sequence length="766" mass="84497">MRDLAEFQDDVVGWIEDWTRENDGRTQRDYVLGSYIDSLITIGETRLQQRAKAGDERVIALLEDTNDAQRQTIYEHLAVRRDHRGAIPMGDEAYLHDERFADNPYVQSYLAMREALGEATYARHRDLINRLNLETFHALNGRELGQRGVADLIDRPAMEAFLDSQRPRMARWSELLDRISADRAAMLAANRFHTAAWYFDPHDDGQVEACLLAEYACTRDICRNDDTIETLHAWLEEHPVYDRPLFHTLTLEEQVALSNQLLGLVSNSYALAGQLPGIVENMGDWAERLQVLEDGLLPDLTQMPEPIQAANEMARANLSPALAKGIEQAMAPLGAVLEGNRLPLIEDLFEDLPRALGWRLMDAARQGGLSFVVSDGEAFKVFRDLVDDVFTLRRTLYSVNHQRARYRFDRGSEQYARLNQNEIHYRERLAPLEPRLAAALSPVEALPDERLDNTAPRAGVTAAAVRAGVTVAIAGNTQGSSLLQAGGFIRDLRRGLQATPSASHIGNALSLMIFLGQAINLWGVNQALDELPAKRHGDDTYELQKRKTREALAATAAAGFLGAQGIGHAALTARAAQLDKLLQHSGVDRVQAQLGRMHLGLGIVGYTAGFFAALSSLSNDFAKWQTAVRYGRSGAEAGALMAMGGSAGMAGVSGYALVTTGKTLIDVAFRGVTWTMAGKYLSQLFARFNTLGLAFSVLQLAGTWLHHRYNLSEHDRWLRSTLGRAVPGHLARHLYGTAAQRDSAGLCDPGQATVLAAYARHHPAQR</sequence>
<keyword evidence="3" id="KW-1185">Reference proteome</keyword>
<evidence type="ECO:0000313" key="3">
    <source>
        <dbReference type="Proteomes" id="UP000653056"/>
    </source>
</evidence>